<sequence>MAAPVDPMSLDFNALRTLRRVHALGSFSRAAESLGTTQSTVSYTIDRLRRALGDPLFVRQGTGIVATDRCDEIAAAVARITDDFSALLEPAAFDPGQAEATITLSCNYYERMLILPGLLQILRRKAPGIRLNVLTSTVLGKGQLDRGESDLLISPVPIEDSGFFRRRLLREHSVCVMSPDNPLAGQPMTQATYLTAPHVTVIYGGSWQSRFLTEIEAQGLTLNEVLRVPSPAAVPRIITGTDLISTLPSRIARAFGDRVHVTSCPFAGPFDIHLYWNARTHHSPMHGWLRSQIAETVISGGDIRLP</sequence>
<protein>
    <submittedName>
        <fullName evidence="6">LysR family transcriptional regulator</fullName>
    </submittedName>
</protein>
<dbReference type="Pfam" id="PF00126">
    <property type="entry name" value="HTH_1"/>
    <property type="match status" value="1"/>
</dbReference>
<keyword evidence="2" id="KW-0805">Transcription regulation</keyword>
<evidence type="ECO:0000259" key="5">
    <source>
        <dbReference type="PROSITE" id="PS50931"/>
    </source>
</evidence>
<dbReference type="Gene3D" id="1.10.10.10">
    <property type="entry name" value="Winged helix-like DNA-binding domain superfamily/Winged helix DNA-binding domain"/>
    <property type="match status" value="1"/>
</dbReference>
<keyword evidence="7" id="KW-1185">Reference proteome</keyword>
<dbReference type="InterPro" id="IPR036390">
    <property type="entry name" value="WH_DNA-bd_sf"/>
</dbReference>
<keyword evidence="4" id="KW-0804">Transcription</keyword>
<evidence type="ECO:0000256" key="2">
    <source>
        <dbReference type="ARBA" id="ARBA00023015"/>
    </source>
</evidence>
<comment type="similarity">
    <text evidence="1">Belongs to the LysR transcriptional regulatory family.</text>
</comment>
<feature type="domain" description="HTH lysR-type" evidence="5">
    <location>
        <begin position="10"/>
        <end position="67"/>
    </location>
</feature>
<dbReference type="SUPFAM" id="SSF53850">
    <property type="entry name" value="Periplasmic binding protein-like II"/>
    <property type="match status" value="1"/>
</dbReference>
<dbReference type="InterPro" id="IPR050389">
    <property type="entry name" value="LysR-type_TF"/>
</dbReference>
<dbReference type="SUPFAM" id="SSF46785">
    <property type="entry name" value="Winged helix' DNA-binding domain"/>
    <property type="match status" value="1"/>
</dbReference>
<evidence type="ECO:0000313" key="6">
    <source>
        <dbReference type="EMBL" id="TMV10679.1"/>
    </source>
</evidence>
<dbReference type="PRINTS" id="PR00039">
    <property type="entry name" value="HTHLYSR"/>
</dbReference>
<evidence type="ECO:0000256" key="3">
    <source>
        <dbReference type="ARBA" id="ARBA00023125"/>
    </source>
</evidence>
<dbReference type="Gene3D" id="3.40.190.10">
    <property type="entry name" value="Periplasmic binding protein-like II"/>
    <property type="match status" value="2"/>
</dbReference>
<dbReference type="RefSeq" id="WP_138865252.1">
    <property type="nucleotide sequence ID" value="NZ_VCPC01000004.1"/>
</dbReference>
<dbReference type="InterPro" id="IPR000847">
    <property type="entry name" value="LysR_HTH_N"/>
</dbReference>
<dbReference type="PROSITE" id="PS50931">
    <property type="entry name" value="HTH_LYSR"/>
    <property type="match status" value="1"/>
</dbReference>
<dbReference type="InterPro" id="IPR036388">
    <property type="entry name" value="WH-like_DNA-bd_sf"/>
</dbReference>
<dbReference type="PANTHER" id="PTHR30118:SF6">
    <property type="entry name" value="HTH-TYPE TRANSCRIPTIONAL REGULATOR LEUO"/>
    <property type="match status" value="1"/>
</dbReference>
<evidence type="ECO:0000256" key="4">
    <source>
        <dbReference type="ARBA" id="ARBA00023163"/>
    </source>
</evidence>
<dbReference type="Proteomes" id="UP001191082">
    <property type="component" value="Unassembled WGS sequence"/>
</dbReference>
<dbReference type="InterPro" id="IPR037402">
    <property type="entry name" value="YidZ_PBP2"/>
</dbReference>
<dbReference type="EMBL" id="VCPC01000004">
    <property type="protein sequence ID" value="TMV10679.1"/>
    <property type="molecule type" value="Genomic_DNA"/>
</dbReference>
<gene>
    <name evidence="6" type="ORF">FGK64_18080</name>
</gene>
<accession>A0ABY2X6D9</accession>
<proteinExistence type="inferred from homology"/>
<organism evidence="6 7">
    <name type="scientific">Arenibacterium halophilum</name>
    <dbReference type="NCBI Taxonomy" id="2583821"/>
    <lineage>
        <taxon>Bacteria</taxon>
        <taxon>Pseudomonadati</taxon>
        <taxon>Pseudomonadota</taxon>
        <taxon>Alphaproteobacteria</taxon>
        <taxon>Rhodobacterales</taxon>
        <taxon>Paracoccaceae</taxon>
        <taxon>Arenibacterium</taxon>
    </lineage>
</organism>
<reference evidence="6 7" key="1">
    <citation type="submission" date="2019-05" db="EMBL/GenBank/DDBJ databases">
        <title>Marivita sp. nov. isolated from sea sediment.</title>
        <authorList>
            <person name="Kim W."/>
        </authorList>
    </citation>
    <scope>NUCLEOTIDE SEQUENCE [LARGE SCALE GENOMIC DNA]</scope>
    <source>
        <strain evidence="6 7">CAU 1492</strain>
    </source>
</reference>
<name>A0ABY2X6D9_9RHOB</name>
<dbReference type="InterPro" id="IPR005119">
    <property type="entry name" value="LysR_subst-bd"/>
</dbReference>
<comment type="caution">
    <text evidence="6">The sequence shown here is derived from an EMBL/GenBank/DDBJ whole genome shotgun (WGS) entry which is preliminary data.</text>
</comment>
<dbReference type="CDD" id="cd08417">
    <property type="entry name" value="PBP2_Nitroaromatics_like"/>
    <property type="match status" value="1"/>
</dbReference>
<keyword evidence="3" id="KW-0238">DNA-binding</keyword>
<evidence type="ECO:0000256" key="1">
    <source>
        <dbReference type="ARBA" id="ARBA00009437"/>
    </source>
</evidence>
<dbReference type="Pfam" id="PF03466">
    <property type="entry name" value="LysR_substrate"/>
    <property type="match status" value="1"/>
</dbReference>
<dbReference type="PANTHER" id="PTHR30118">
    <property type="entry name" value="HTH-TYPE TRANSCRIPTIONAL REGULATOR LEUO-RELATED"/>
    <property type="match status" value="1"/>
</dbReference>
<evidence type="ECO:0000313" key="7">
    <source>
        <dbReference type="Proteomes" id="UP001191082"/>
    </source>
</evidence>